<comment type="caution">
    <text evidence="5">The sequence shown here is derived from an EMBL/GenBank/DDBJ whole genome shotgun (WGS) entry which is preliminary data.</text>
</comment>
<evidence type="ECO:0000259" key="4">
    <source>
        <dbReference type="PROSITE" id="PS50932"/>
    </source>
</evidence>
<dbReference type="CDD" id="cd06295">
    <property type="entry name" value="PBP1_CelR"/>
    <property type="match status" value="1"/>
</dbReference>
<dbReference type="EMBL" id="JBHUFC010000002">
    <property type="protein sequence ID" value="MFD1787117.1"/>
    <property type="molecule type" value="Genomic_DNA"/>
</dbReference>
<keyword evidence="3" id="KW-0804">Transcription</keyword>
<evidence type="ECO:0000256" key="3">
    <source>
        <dbReference type="ARBA" id="ARBA00023163"/>
    </source>
</evidence>
<organism evidence="5 6">
    <name type="scientific">Sphingomonas floccifaciens</name>
    <dbReference type="NCBI Taxonomy" id="1844115"/>
    <lineage>
        <taxon>Bacteria</taxon>
        <taxon>Pseudomonadati</taxon>
        <taxon>Pseudomonadota</taxon>
        <taxon>Alphaproteobacteria</taxon>
        <taxon>Sphingomonadales</taxon>
        <taxon>Sphingomonadaceae</taxon>
        <taxon>Sphingomonas</taxon>
    </lineage>
</organism>
<dbReference type="InterPro" id="IPR010982">
    <property type="entry name" value="Lambda_DNA-bd_dom_sf"/>
</dbReference>
<dbReference type="CDD" id="cd01392">
    <property type="entry name" value="HTH_LacI"/>
    <property type="match status" value="1"/>
</dbReference>
<evidence type="ECO:0000256" key="1">
    <source>
        <dbReference type="ARBA" id="ARBA00023015"/>
    </source>
</evidence>
<dbReference type="Gene3D" id="3.40.50.2300">
    <property type="match status" value="2"/>
</dbReference>
<evidence type="ECO:0000313" key="6">
    <source>
        <dbReference type="Proteomes" id="UP001597283"/>
    </source>
</evidence>
<gene>
    <name evidence="5" type="ORF">ACFSC3_06000</name>
</gene>
<proteinExistence type="predicted"/>
<sequence>MSHDKPTSFDIAELAGVSQPTVSRALRGDKTVSEATRIRIEAIARQLNYKVDKNASSLRRGLTNTLALLFFEDPALDDSLINPFFLSMLGSITRTCAKRGFDLLVSIQQLSANWHVDYEDSRKADGIILLGYGDYEAYRVRLDQLVAQKTHFVRWGSVRPGQPGTTIGCDNVQGGLIAGRRLIARGCRRIAFLGDASERYPEFADRYRGLTQALREAGLPVDPGLQVDVVAFEDAGEDAARRLMMRDIPFDGIFAASDLIAIGAMRALTEAGRRVPQDVAVIGFDDLPAAANAQPPLTTIAQDYARAGEVLVDTLIASIAGKPVEGSVLPTRLIERRSAG</sequence>
<dbReference type="SMART" id="SM00354">
    <property type="entry name" value="HTH_LACI"/>
    <property type="match status" value="1"/>
</dbReference>
<keyword evidence="6" id="KW-1185">Reference proteome</keyword>
<dbReference type="PANTHER" id="PTHR30146:SF120">
    <property type="entry name" value="ALANINE RACEMASE"/>
    <property type="match status" value="1"/>
</dbReference>
<dbReference type="Pfam" id="PF13377">
    <property type="entry name" value="Peripla_BP_3"/>
    <property type="match status" value="1"/>
</dbReference>
<reference evidence="6" key="1">
    <citation type="journal article" date="2019" name="Int. J. Syst. Evol. Microbiol.">
        <title>The Global Catalogue of Microorganisms (GCM) 10K type strain sequencing project: providing services to taxonomists for standard genome sequencing and annotation.</title>
        <authorList>
            <consortium name="The Broad Institute Genomics Platform"/>
            <consortium name="The Broad Institute Genome Sequencing Center for Infectious Disease"/>
            <person name="Wu L."/>
            <person name="Ma J."/>
        </authorList>
    </citation>
    <scope>NUCLEOTIDE SEQUENCE [LARGE SCALE GENOMIC DNA]</scope>
    <source>
        <strain evidence="6">Q85</strain>
    </source>
</reference>
<feature type="domain" description="HTH lacI-type" evidence="4">
    <location>
        <begin position="6"/>
        <end position="60"/>
    </location>
</feature>
<keyword evidence="2 5" id="KW-0238">DNA-binding</keyword>
<dbReference type="SUPFAM" id="SSF47413">
    <property type="entry name" value="lambda repressor-like DNA-binding domains"/>
    <property type="match status" value="1"/>
</dbReference>
<name>A0ABW4NAV6_9SPHN</name>
<evidence type="ECO:0000313" key="5">
    <source>
        <dbReference type="EMBL" id="MFD1787117.1"/>
    </source>
</evidence>
<accession>A0ABW4NAV6</accession>
<dbReference type="InterPro" id="IPR000843">
    <property type="entry name" value="HTH_LacI"/>
</dbReference>
<dbReference type="InterPro" id="IPR028082">
    <property type="entry name" value="Peripla_BP_I"/>
</dbReference>
<dbReference type="GO" id="GO:0003677">
    <property type="term" value="F:DNA binding"/>
    <property type="evidence" value="ECO:0007669"/>
    <property type="project" value="UniProtKB-KW"/>
</dbReference>
<dbReference type="RefSeq" id="WP_380939486.1">
    <property type="nucleotide sequence ID" value="NZ_JBHUFC010000002.1"/>
</dbReference>
<dbReference type="InterPro" id="IPR046335">
    <property type="entry name" value="LacI/GalR-like_sensor"/>
</dbReference>
<dbReference type="PROSITE" id="PS50932">
    <property type="entry name" value="HTH_LACI_2"/>
    <property type="match status" value="1"/>
</dbReference>
<dbReference type="SUPFAM" id="SSF53822">
    <property type="entry name" value="Periplasmic binding protein-like I"/>
    <property type="match status" value="1"/>
</dbReference>
<dbReference type="Gene3D" id="1.10.260.40">
    <property type="entry name" value="lambda repressor-like DNA-binding domains"/>
    <property type="match status" value="1"/>
</dbReference>
<dbReference type="Proteomes" id="UP001597283">
    <property type="component" value="Unassembled WGS sequence"/>
</dbReference>
<protein>
    <submittedName>
        <fullName evidence="5">LacI family DNA-binding transcriptional regulator</fullName>
    </submittedName>
</protein>
<dbReference type="PANTHER" id="PTHR30146">
    <property type="entry name" value="LACI-RELATED TRANSCRIPTIONAL REPRESSOR"/>
    <property type="match status" value="1"/>
</dbReference>
<dbReference type="Pfam" id="PF00356">
    <property type="entry name" value="LacI"/>
    <property type="match status" value="1"/>
</dbReference>
<evidence type="ECO:0000256" key="2">
    <source>
        <dbReference type="ARBA" id="ARBA00023125"/>
    </source>
</evidence>
<keyword evidence="1" id="KW-0805">Transcription regulation</keyword>